<evidence type="ECO:0000313" key="5">
    <source>
        <dbReference type="Proteomes" id="UP000439314"/>
    </source>
</evidence>
<evidence type="ECO:0000313" key="2">
    <source>
        <dbReference type="EMBL" id="MRG99280.1"/>
    </source>
</evidence>
<dbReference type="Pfam" id="PF00583">
    <property type="entry name" value="Acetyltransf_1"/>
    <property type="match status" value="1"/>
</dbReference>
<dbReference type="InterPro" id="IPR000182">
    <property type="entry name" value="GNAT_dom"/>
</dbReference>
<accession>A0A6N7Q8K5</accession>
<reference evidence="3" key="2">
    <citation type="journal article" date="2020" name="Plant Dis.">
        <title>A Grain Rot of Rice in Iran Caused by a Xanthomonas Strain Closely Related to X. sacchari.</title>
        <authorList>
            <person name="Mirghasempour S.A."/>
            <person name="Huang S."/>
            <person name="Studholme D.J."/>
            <person name="Brady C.L."/>
        </authorList>
    </citation>
    <scope>NUCLEOTIDE SEQUENCE</scope>
    <source>
        <strain evidence="3">SAM114</strain>
    </source>
</reference>
<feature type="domain" description="N-acetyltransferase" evidence="1">
    <location>
        <begin position="6"/>
        <end position="164"/>
    </location>
</feature>
<gene>
    <name evidence="2" type="ORF">GIY21_03140</name>
    <name evidence="3" type="ORF">GIY22_03130</name>
</gene>
<organism evidence="2 5">
    <name type="scientific">Xanthomonas sontii</name>
    <dbReference type="NCBI Taxonomy" id="2650745"/>
    <lineage>
        <taxon>Bacteria</taxon>
        <taxon>Pseudomonadati</taxon>
        <taxon>Pseudomonadota</taxon>
        <taxon>Gammaproteobacteria</taxon>
        <taxon>Lysobacterales</taxon>
        <taxon>Lysobacteraceae</taxon>
        <taxon>Xanthomonas</taxon>
    </lineage>
</organism>
<dbReference type="EMBL" id="WJPM01000002">
    <property type="protein sequence ID" value="MRH73612.1"/>
    <property type="molecule type" value="Genomic_DNA"/>
</dbReference>
<dbReference type="InterPro" id="IPR016181">
    <property type="entry name" value="Acyl_CoA_acyltransferase"/>
</dbReference>
<dbReference type="Proteomes" id="UP000439314">
    <property type="component" value="Unassembled WGS sequence"/>
</dbReference>
<dbReference type="EMBL" id="WJPN01000002">
    <property type="protein sequence ID" value="MRG99280.1"/>
    <property type="molecule type" value="Genomic_DNA"/>
</dbReference>
<dbReference type="AlphaFoldDB" id="A0A6N7Q8K5"/>
<evidence type="ECO:0000313" key="4">
    <source>
        <dbReference type="Proteomes" id="UP000437931"/>
    </source>
</evidence>
<proteinExistence type="predicted"/>
<evidence type="ECO:0000313" key="3">
    <source>
        <dbReference type="EMBL" id="MRH73612.1"/>
    </source>
</evidence>
<dbReference type="PROSITE" id="PS51186">
    <property type="entry name" value="GNAT"/>
    <property type="match status" value="1"/>
</dbReference>
<reference evidence="4 5" key="1">
    <citation type="submission" date="2019-11" db="EMBL/GenBank/DDBJ databases">
        <title>First report of rice panicle blight caused by Xanthomonas sp. in Iran.</title>
        <authorList>
            <person name="Mirghasempour S.A."/>
            <person name="Huang S."/>
            <person name="Brady C.L."/>
            <person name="Studholme D.J."/>
        </authorList>
    </citation>
    <scope>NUCLEOTIDE SEQUENCE [LARGE SCALE GENOMIC DNA]</scope>
    <source>
        <strain evidence="2 5">ASD011</strain>
        <strain evidence="4">SAM114</strain>
    </source>
</reference>
<sequence>MKPALLIYREAIESDLAAIGALGEEVNAVHHDAFPHIFAGPGEADRDVAHWKRSIGQDNATTIVAEAQGVLVGFVTVGMVSESHSLLQPMRFGRVGSVGITQRHRGQGIGPALMQRAHEWVALRGGVEMRLNVWAFNTHALHVYEELGYDVRSLTLVKSLADGA</sequence>
<name>A0A6N7Q8K5_9XANT</name>
<dbReference type="SUPFAM" id="SSF55729">
    <property type="entry name" value="Acyl-CoA N-acyltransferases (Nat)"/>
    <property type="match status" value="1"/>
</dbReference>
<dbReference type="CDD" id="cd04301">
    <property type="entry name" value="NAT_SF"/>
    <property type="match status" value="1"/>
</dbReference>
<dbReference type="GO" id="GO:0016747">
    <property type="term" value="F:acyltransferase activity, transferring groups other than amino-acyl groups"/>
    <property type="evidence" value="ECO:0007669"/>
    <property type="project" value="InterPro"/>
</dbReference>
<comment type="caution">
    <text evidence="2">The sequence shown here is derived from an EMBL/GenBank/DDBJ whole genome shotgun (WGS) entry which is preliminary data.</text>
</comment>
<keyword evidence="4" id="KW-1185">Reference proteome</keyword>
<keyword evidence="2" id="KW-0808">Transferase</keyword>
<protein>
    <submittedName>
        <fullName evidence="2">GNAT family N-acetyltransferase</fullName>
    </submittedName>
</protein>
<evidence type="ECO:0000259" key="1">
    <source>
        <dbReference type="PROSITE" id="PS51186"/>
    </source>
</evidence>
<dbReference type="Gene3D" id="3.40.630.30">
    <property type="match status" value="1"/>
</dbReference>
<dbReference type="Proteomes" id="UP000437931">
    <property type="component" value="Unassembled WGS sequence"/>
</dbReference>
<dbReference type="PANTHER" id="PTHR43072">
    <property type="entry name" value="N-ACETYLTRANSFERASE"/>
    <property type="match status" value="1"/>
</dbReference>